<evidence type="ECO:0000313" key="3">
    <source>
        <dbReference type="Proteomes" id="UP000248066"/>
    </source>
</evidence>
<proteinExistence type="predicted"/>
<dbReference type="InterPro" id="IPR027020">
    <property type="entry name" value="YnjB"/>
</dbReference>
<keyword evidence="1" id="KW-0732">Signal</keyword>
<organism evidence="2 3">
    <name type="scientific">Alteribacter lacisalsi</name>
    <dbReference type="NCBI Taxonomy" id="2045244"/>
    <lineage>
        <taxon>Bacteria</taxon>
        <taxon>Bacillati</taxon>
        <taxon>Bacillota</taxon>
        <taxon>Bacilli</taxon>
        <taxon>Bacillales</taxon>
        <taxon>Bacillaceae</taxon>
        <taxon>Alteribacter</taxon>
    </lineage>
</organism>
<evidence type="ECO:0000256" key="1">
    <source>
        <dbReference type="SAM" id="SignalP"/>
    </source>
</evidence>
<dbReference type="RefSeq" id="WP_110516158.1">
    <property type="nucleotide sequence ID" value="NZ_PDOF01000001.1"/>
</dbReference>
<dbReference type="PIRSF" id="PIRSF029172">
    <property type="entry name" value="UCP029172_ABC_sbc_YnjB"/>
    <property type="match status" value="1"/>
</dbReference>
<dbReference type="Proteomes" id="UP000248066">
    <property type="component" value="Unassembled WGS sequence"/>
</dbReference>
<dbReference type="PANTHER" id="PTHR42779:SF1">
    <property type="entry name" value="PROTEIN YNJB"/>
    <property type="match status" value="1"/>
</dbReference>
<protein>
    <submittedName>
        <fullName evidence="2">ABC transporter substrate-binding protein</fullName>
    </submittedName>
</protein>
<reference evidence="2 3" key="1">
    <citation type="submission" date="2017-10" db="EMBL/GenBank/DDBJ databases">
        <title>Bacillus sp. nov., a halophilic bacterium isolated from a Yangshapao Lake.</title>
        <authorList>
            <person name="Wang H."/>
        </authorList>
    </citation>
    <scope>NUCLEOTIDE SEQUENCE [LARGE SCALE GENOMIC DNA]</scope>
    <source>
        <strain evidence="2 3">YSP-3</strain>
    </source>
</reference>
<dbReference type="PROSITE" id="PS51257">
    <property type="entry name" value="PROKAR_LIPOPROTEIN"/>
    <property type="match status" value="1"/>
</dbReference>
<feature type="chain" id="PRO_5038947054" evidence="1">
    <location>
        <begin position="22"/>
        <end position="411"/>
    </location>
</feature>
<sequence>MSHNWKLFIASLGILSFTACAAAEGEDRGAVIEQEWPDITEQAEGTEVRLYMWGGDEAINNYIDNWVTPRAEEKYGLELSRVPMDAPEVLQRLQTQRQAGQSDGSADVIWINGENFRNAKERDLLAGPFTHRLPNMENYIDEDSLDYQVDFGTPVEGFEAPWGKVQFVFKYDRNYIDSPPSTLEELAEWIEENPGRFTYPEATDFTGNAFLRHLLYAGYNEPEELLHSEPGDEAAESAAGEMTDYLNRIKPSLWREGQTYPASLTDLDRLYQRGEVWMTMGYNEARVTNKIEDGTFPESTDTFVLDSGSLGNAHFLAIPYNAPNTAGAMVLINDLLSPEAQLEKMNPDGWGENTVLDLSKLSDDERQAFENTDRGDAVLDAGILDDAYLPEPDAGFVPWLEEIWFEQVVTP</sequence>
<dbReference type="EMBL" id="PDOF01000001">
    <property type="protein sequence ID" value="PYZ97259.1"/>
    <property type="molecule type" value="Genomic_DNA"/>
</dbReference>
<dbReference type="NCBIfam" id="NF008633">
    <property type="entry name" value="PRK11622.1"/>
    <property type="match status" value="1"/>
</dbReference>
<dbReference type="Pfam" id="PF13416">
    <property type="entry name" value="SBP_bac_8"/>
    <property type="match status" value="1"/>
</dbReference>
<dbReference type="AlphaFoldDB" id="A0A2W0HKA3"/>
<dbReference type="OrthoDB" id="3239593at2"/>
<keyword evidence="3" id="KW-1185">Reference proteome</keyword>
<dbReference type="InterPro" id="IPR006059">
    <property type="entry name" value="SBP"/>
</dbReference>
<dbReference type="PANTHER" id="PTHR42779">
    <property type="entry name" value="PROTEIN YNJB"/>
    <property type="match status" value="1"/>
</dbReference>
<name>A0A2W0HKA3_9BACI</name>
<comment type="caution">
    <text evidence="2">The sequence shown here is derived from an EMBL/GenBank/DDBJ whole genome shotgun (WGS) entry which is preliminary data.</text>
</comment>
<gene>
    <name evidence="2" type="ORF">CR205_01240</name>
</gene>
<dbReference type="Gene3D" id="3.40.190.10">
    <property type="entry name" value="Periplasmic binding protein-like II"/>
    <property type="match status" value="2"/>
</dbReference>
<feature type="signal peptide" evidence="1">
    <location>
        <begin position="1"/>
        <end position="21"/>
    </location>
</feature>
<evidence type="ECO:0000313" key="2">
    <source>
        <dbReference type="EMBL" id="PYZ97259.1"/>
    </source>
</evidence>
<dbReference type="SUPFAM" id="SSF53850">
    <property type="entry name" value="Periplasmic binding protein-like II"/>
    <property type="match status" value="1"/>
</dbReference>
<accession>A0A2W0HKA3</accession>